<dbReference type="Pfam" id="PF19054">
    <property type="entry name" value="DUF5753"/>
    <property type="match status" value="1"/>
</dbReference>
<dbReference type="Gene3D" id="1.10.260.40">
    <property type="entry name" value="lambda repressor-like DNA-binding domains"/>
    <property type="match status" value="1"/>
</dbReference>
<name>A0ABP8UIW3_9ACTN</name>
<sequence length="270" mass="29639">MATRPQLDPMSSLWAVIALQLRFQRERAGLTGTQLGDKISCVRSTVSRIESNTLKLDPKQAALADESLKTGGLFSALVVHAMREPDGQWRKEHRDIEATASTIRIFEAVVIPGLFQTPDYARALVLAGGAAEDAVQAAVEERMGRQAILARKDPPLLWAIIAETVLEWPVGGSGVMLEQLARLLELADMPNIGIRVVPRAAGAYKGLDGSFKVLSNASGDVAYLESPGQGRLVYSLEARPYLDRYDRIGVKALNDDQSKELIRRKMELYQ</sequence>
<evidence type="ECO:0000313" key="2">
    <source>
        <dbReference type="EMBL" id="GAA4632195.1"/>
    </source>
</evidence>
<gene>
    <name evidence="2" type="ORF">GCM10023196_064630</name>
</gene>
<evidence type="ECO:0000313" key="3">
    <source>
        <dbReference type="Proteomes" id="UP001501442"/>
    </source>
</evidence>
<dbReference type="InterPro" id="IPR001387">
    <property type="entry name" value="Cro/C1-type_HTH"/>
</dbReference>
<dbReference type="InterPro" id="IPR043917">
    <property type="entry name" value="DUF5753"/>
</dbReference>
<feature type="domain" description="HTH cro/C1-type" evidence="1">
    <location>
        <begin position="21"/>
        <end position="52"/>
    </location>
</feature>
<comment type="caution">
    <text evidence="2">The sequence shown here is derived from an EMBL/GenBank/DDBJ whole genome shotgun (WGS) entry which is preliminary data.</text>
</comment>
<accession>A0ABP8UIW3</accession>
<protein>
    <submittedName>
        <fullName evidence="2">Helix-turn-helix transcriptional regulator</fullName>
    </submittedName>
</protein>
<dbReference type="CDD" id="cd00093">
    <property type="entry name" value="HTH_XRE"/>
    <property type="match status" value="1"/>
</dbReference>
<dbReference type="Proteomes" id="UP001501442">
    <property type="component" value="Unassembled WGS sequence"/>
</dbReference>
<dbReference type="RefSeq" id="WP_345435193.1">
    <property type="nucleotide sequence ID" value="NZ_BAABHK010000010.1"/>
</dbReference>
<reference evidence="3" key="1">
    <citation type="journal article" date="2019" name="Int. J. Syst. Evol. Microbiol.">
        <title>The Global Catalogue of Microorganisms (GCM) 10K type strain sequencing project: providing services to taxonomists for standard genome sequencing and annotation.</title>
        <authorList>
            <consortium name="The Broad Institute Genomics Platform"/>
            <consortium name="The Broad Institute Genome Sequencing Center for Infectious Disease"/>
            <person name="Wu L."/>
            <person name="Ma J."/>
        </authorList>
    </citation>
    <scope>NUCLEOTIDE SEQUENCE [LARGE SCALE GENOMIC DNA]</scope>
    <source>
        <strain evidence="3">JCM 17939</strain>
    </source>
</reference>
<keyword evidence="3" id="KW-1185">Reference proteome</keyword>
<organism evidence="2 3">
    <name type="scientific">Actinoallomurus vinaceus</name>
    <dbReference type="NCBI Taxonomy" id="1080074"/>
    <lineage>
        <taxon>Bacteria</taxon>
        <taxon>Bacillati</taxon>
        <taxon>Actinomycetota</taxon>
        <taxon>Actinomycetes</taxon>
        <taxon>Streptosporangiales</taxon>
        <taxon>Thermomonosporaceae</taxon>
        <taxon>Actinoallomurus</taxon>
    </lineage>
</organism>
<dbReference type="EMBL" id="BAABHK010000010">
    <property type="protein sequence ID" value="GAA4632195.1"/>
    <property type="molecule type" value="Genomic_DNA"/>
</dbReference>
<evidence type="ECO:0000259" key="1">
    <source>
        <dbReference type="PROSITE" id="PS50943"/>
    </source>
</evidence>
<dbReference type="SUPFAM" id="SSF47413">
    <property type="entry name" value="lambda repressor-like DNA-binding domains"/>
    <property type="match status" value="1"/>
</dbReference>
<proteinExistence type="predicted"/>
<dbReference type="PROSITE" id="PS50943">
    <property type="entry name" value="HTH_CROC1"/>
    <property type="match status" value="1"/>
</dbReference>
<dbReference type="SMART" id="SM00530">
    <property type="entry name" value="HTH_XRE"/>
    <property type="match status" value="1"/>
</dbReference>
<dbReference type="InterPro" id="IPR010982">
    <property type="entry name" value="Lambda_DNA-bd_dom_sf"/>
</dbReference>